<proteinExistence type="predicted"/>
<organism evidence="5 6">
    <name type="scientific">Pogona vitticeps</name>
    <name type="common">central bearded dragon</name>
    <dbReference type="NCBI Taxonomy" id="103695"/>
    <lineage>
        <taxon>Eukaryota</taxon>
        <taxon>Metazoa</taxon>
        <taxon>Chordata</taxon>
        <taxon>Craniata</taxon>
        <taxon>Vertebrata</taxon>
        <taxon>Euteleostomi</taxon>
        <taxon>Lepidosauria</taxon>
        <taxon>Squamata</taxon>
        <taxon>Bifurcata</taxon>
        <taxon>Unidentata</taxon>
        <taxon>Episquamata</taxon>
        <taxon>Toxicofera</taxon>
        <taxon>Iguania</taxon>
        <taxon>Acrodonta</taxon>
        <taxon>Agamidae</taxon>
        <taxon>Amphibolurinae</taxon>
        <taxon>Pogona</taxon>
    </lineage>
</organism>
<dbReference type="InterPro" id="IPR036397">
    <property type="entry name" value="RNaseH_sf"/>
</dbReference>
<keyword evidence="2" id="KW-0378">Hydrolase</keyword>
<dbReference type="SMART" id="SM00479">
    <property type="entry name" value="EXOIII"/>
    <property type="match status" value="1"/>
</dbReference>
<keyword evidence="5" id="KW-1185">Reference proteome</keyword>
<accession>A0A6J0SR09</accession>
<name>A0A6J0SR09_9SAUR</name>
<feature type="compositionally biased region" description="Basic and acidic residues" evidence="3">
    <location>
        <begin position="107"/>
        <end position="120"/>
    </location>
</feature>
<dbReference type="GeneID" id="110072933"/>
<dbReference type="Gene3D" id="3.30.420.10">
    <property type="entry name" value="Ribonuclease H-like superfamily/Ribonuclease H"/>
    <property type="match status" value="1"/>
</dbReference>
<gene>
    <name evidence="6 7" type="primary">AEN</name>
</gene>
<dbReference type="GO" id="GO:0003676">
    <property type="term" value="F:nucleic acid binding"/>
    <property type="evidence" value="ECO:0007669"/>
    <property type="project" value="InterPro"/>
</dbReference>
<dbReference type="PANTHER" id="PTHR12801:SF57">
    <property type="entry name" value="APOPTOSIS-ENHANCING NUCLEASE"/>
    <property type="match status" value="1"/>
</dbReference>
<evidence type="ECO:0000313" key="7">
    <source>
        <dbReference type="RefSeq" id="XP_072837832.1"/>
    </source>
</evidence>
<dbReference type="PANTHER" id="PTHR12801">
    <property type="entry name" value="RNA EXONUCLEASE REXO1 / RECO3 FAMILY MEMBER-RELATED"/>
    <property type="match status" value="1"/>
</dbReference>
<dbReference type="InterPro" id="IPR012337">
    <property type="entry name" value="RNaseH-like_sf"/>
</dbReference>
<dbReference type="InterPro" id="IPR047021">
    <property type="entry name" value="REXO1/3/4-like"/>
</dbReference>
<feature type="compositionally biased region" description="Polar residues" evidence="3">
    <location>
        <begin position="91"/>
        <end position="106"/>
    </location>
</feature>
<sequence>MPSHAELMAKETSLAKASEMGALSVDGLVLKCPCSGWDPYHVLHKNGTLNKKKSRKHQRFTARRALEQKNQLNHRPGEKILMNMEGASKVSRIQGSMQWKGTQNRQPLEEDSRKAPKKLDPQSPAPPVPSGEPAQDAASLQDFKDRVTSPGRSATDLGPSSCPTRLRKPKKCVAIDCEMVGTGPSGRTSELARCTVVNYDGDVIYDKYVLPQLPVVDYRTRWSGITRRDLQTACPFRVAQGEILQILRDKIVVGHAIHNDFRALRYFHPRPWTRDTSQCPLLSQKMGLKVKDSVSLKNLASQLLKKKIQVSKHGHSSVEDAQTSMELYRLVEVPWEEMLASSLSSYPPDSDTDSDCYMDDQYWPEDLDIDCK</sequence>
<evidence type="ECO:0000256" key="3">
    <source>
        <dbReference type="SAM" id="MobiDB-lite"/>
    </source>
</evidence>
<dbReference type="Proteomes" id="UP001652642">
    <property type="component" value="Chromosome 12"/>
</dbReference>
<dbReference type="RefSeq" id="XP_020637333.2">
    <property type="nucleotide sequence ID" value="XM_020781674.2"/>
</dbReference>
<dbReference type="GO" id="GO:0005730">
    <property type="term" value="C:nucleolus"/>
    <property type="evidence" value="ECO:0007669"/>
    <property type="project" value="UniProtKB-ARBA"/>
</dbReference>
<evidence type="ECO:0000259" key="4">
    <source>
        <dbReference type="SMART" id="SM00479"/>
    </source>
</evidence>
<evidence type="ECO:0000256" key="1">
    <source>
        <dbReference type="ARBA" id="ARBA00022722"/>
    </source>
</evidence>
<dbReference type="AlphaFoldDB" id="A0A6J0SR09"/>
<evidence type="ECO:0000256" key="2">
    <source>
        <dbReference type="ARBA" id="ARBA00022801"/>
    </source>
</evidence>
<dbReference type="SUPFAM" id="SSF53098">
    <property type="entry name" value="Ribonuclease H-like"/>
    <property type="match status" value="1"/>
</dbReference>
<keyword evidence="1" id="KW-0540">Nuclease</keyword>
<evidence type="ECO:0000313" key="5">
    <source>
        <dbReference type="Proteomes" id="UP001652642"/>
    </source>
</evidence>
<dbReference type="GO" id="GO:0004527">
    <property type="term" value="F:exonuclease activity"/>
    <property type="evidence" value="ECO:0007669"/>
    <property type="project" value="UniProtKB-KW"/>
</dbReference>
<feature type="domain" description="Exonuclease" evidence="4">
    <location>
        <begin position="171"/>
        <end position="337"/>
    </location>
</feature>
<feature type="region of interest" description="Disordered" evidence="3">
    <location>
        <begin position="91"/>
        <end position="166"/>
    </location>
</feature>
<dbReference type="Pfam" id="PF00929">
    <property type="entry name" value="RNase_T"/>
    <property type="match status" value="1"/>
</dbReference>
<dbReference type="CTD" id="64782"/>
<dbReference type="RefSeq" id="XP_072837832.1">
    <property type="nucleotide sequence ID" value="XM_072981731.1"/>
</dbReference>
<protein>
    <submittedName>
        <fullName evidence="6 7">Apoptosis-enhancing nuclease</fullName>
    </submittedName>
</protein>
<evidence type="ECO:0000313" key="6">
    <source>
        <dbReference type="RefSeq" id="XP_020637333.2"/>
    </source>
</evidence>
<reference evidence="6 7" key="1">
    <citation type="submission" date="2025-05" db="UniProtKB">
        <authorList>
            <consortium name="RefSeq"/>
        </authorList>
    </citation>
    <scope>IDENTIFICATION</scope>
</reference>
<dbReference type="InterPro" id="IPR013520">
    <property type="entry name" value="Ribonucl_H"/>
</dbReference>